<comment type="caution">
    <text evidence="1">The sequence shown here is derived from an EMBL/GenBank/DDBJ whole genome shotgun (WGS) entry which is preliminary data.</text>
</comment>
<reference evidence="2" key="1">
    <citation type="journal article" date="2006" name="Proc. Natl. Acad. Sci. U.S.A.">
        <title>Genome analysis of the smallest free-living eukaryote Ostreococcus tauri unveils many unique features.</title>
        <authorList>
            <person name="Derelle E."/>
            <person name="Ferraz C."/>
            <person name="Rombauts S."/>
            <person name="Rouze P."/>
            <person name="Worden A.Z."/>
            <person name="Robbens S."/>
            <person name="Partensky F."/>
            <person name="Degroeve S."/>
            <person name="Echeynie S."/>
            <person name="Cooke R."/>
            <person name="Saeys Y."/>
            <person name="Wuyts J."/>
            <person name="Jabbari K."/>
            <person name="Bowler C."/>
            <person name="Panaud O."/>
            <person name="Piegu B."/>
            <person name="Ball S.G."/>
            <person name="Ral J.-P."/>
            <person name="Bouget F.-Y."/>
            <person name="Piganeau G."/>
            <person name="De Baets B."/>
            <person name="Picard A."/>
            <person name="Delseny M."/>
            <person name="Demaille J."/>
            <person name="Van de Peer Y."/>
            <person name="Moreau H."/>
        </authorList>
    </citation>
    <scope>NUCLEOTIDE SEQUENCE [LARGE SCALE GENOMIC DNA]</scope>
    <source>
        <strain evidence="2">OTTH 0595 / CCAP 157/2 / RCC745</strain>
    </source>
</reference>
<name>A0A090LXB4_OSTTA</name>
<evidence type="ECO:0000313" key="2">
    <source>
        <dbReference type="Proteomes" id="UP000009170"/>
    </source>
</evidence>
<proteinExistence type="predicted"/>
<dbReference type="FunCoup" id="A0A090LXB4">
    <property type="interactions" value="1163"/>
</dbReference>
<dbReference type="GeneID" id="9834956"/>
<dbReference type="Proteomes" id="UP000009170">
    <property type="component" value="Unassembled WGS sequence"/>
</dbReference>
<dbReference type="RefSeq" id="XP_003074170.2">
    <property type="nucleotide sequence ID" value="XM_003074124.2"/>
</dbReference>
<protein>
    <submittedName>
        <fullName evidence="1">Nicotinamide N-methyltransferase-like</fullName>
    </submittedName>
</protein>
<dbReference type="AlphaFoldDB" id="A0A090LXB4"/>
<dbReference type="Gene3D" id="3.40.50.150">
    <property type="entry name" value="Vaccinia Virus protein VP39"/>
    <property type="match status" value="1"/>
</dbReference>
<organism evidence="1 2">
    <name type="scientific">Ostreococcus tauri</name>
    <name type="common">Marine green alga</name>
    <dbReference type="NCBI Taxonomy" id="70448"/>
    <lineage>
        <taxon>Eukaryota</taxon>
        <taxon>Viridiplantae</taxon>
        <taxon>Chlorophyta</taxon>
        <taxon>Mamiellophyceae</taxon>
        <taxon>Mamiellales</taxon>
        <taxon>Bathycoccaceae</taxon>
        <taxon>Ostreococcus</taxon>
    </lineage>
</organism>
<dbReference type="Pfam" id="PF10294">
    <property type="entry name" value="Methyltransf_16"/>
    <property type="match status" value="1"/>
</dbReference>
<dbReference type="InterPro" id="IPR029063">
    <property type="entry name" value="SAM-dependent_MTases_sf"/>
</dbReference>
<dbReference type="PANTHER" id="PTHR14614">
    <property type="entry name" value="HEPATOCELLULAR CARCINOMA-ASSOCIATED ANTIGEN"/>
    <property type="match status" value="1"/>
</dbReference>
<dbReference type="OrthoDB" id="545599at2759"/>
<dbReference type="KEGG" id="ota:OT_ostta01g01090"/>
<dbReference type="SUPFAM" id="SSF53335">
    <property type="entry name" value="S-adenosyl-L-methionine-dependent methyltransferases"/>
    <property type="match status" value="1"/>
</dbReference>
<evidence type="ECO:0000313" key="1">
    <source>
        <dbReference type="EMBL" id="CEF96540.1"/>
    </source>
</evidence>
<gene>
    <name evidence="1" type="ORF">OT_ostta01g01090</name>
</gene>
<dbReference type="InterPro" id="IPR019410">
    <property type="entry name" value="Methyltransf_16"/>
</dbReference>
<dbReference type="InParanoid" id="A0A090LXB4"/>
<sequence length="294" mass="31619">MANDGTPAARAARARARRGRARRAMETMTTEMATSRSFAEAAVEMGALEAARRAVDGADDEETRTRARALAETCARAASSIERTREERFGEVTVMVLETALANGVGARLWRAARTMCARLAADASAIRGKRVLELGAGVGACGILCAKLGARAVVLSDFEEPLLDALERSIALNDVGDRCVVAAVDWRRELRLERTPGARALDDADVFDIIIGTDVLYEKSHVDALPACIARRLAPNGACFLVNAERYAGAFDDFHTACTARGLRVHHPEFDVDSSKAKDWHVGGARACVVTHL</sequence>
<accession>A0A090LXB4</accession>
<reference evidence="1 2" key="2">
    <citation type="journal article" date="2014" name="BMC Genomics">
        <title>An improved genome of the model marine alga Ostreococcus tauri unfolds by assessing Illumina de novo assemblies.</title>
        <authorList>
            <person name="Blanc-Mathieu R."/>
            <person name="Verhelst B."/>
            <person name="Derelle E."/>
            <person name="Rombauts S."/>
            <person name="Bouget F.Y."/>
            <person name="Carre I."/>
            <person name="Chateau A."/>
            <person name="Eyre-Walker A."/>
            <person name="Grimsley N."/>
            <person name="Moreau H."/>
            <person name="Piegu B."/>
            <person name="Rivals E."/>
            <person name="Schackwitz W."/>
            <person name="Van de Peer Y."/>
            <person name="Piganeau G."/>
        </authorList>
    </citation>
    <scope>NUCLEOTIDE SEQUENCE [LARGE SCALE GENOMIC DNA]</scope>
    <source>
        <strain evidence="2">OTTH 0595 / CCAP 157/2 / RCC745</strain>
    </source>
</reference>
<keyword evidence="2" id="KW-1185">Reference proteome</keyword>
<dbReference type="EMBL" id="CAID01000001">
    <property type="protein sequence ID" value="CEF96540.1"/>
    <property type="molecule type" value="Genomic_DNA"/>
</dbReference>
<dbReference type="STRING" id="70448.A0A090LXB4"/>
<dbReference type="CDD" id="cd02440">
    <property type="entry name" value="AdoMet_MTases"/>
    <property type="match status" value="1"/>
</dbReference>
<dbReference type="PANTHER" id="PTHR14614:SF157">
    <property type="entry name" value="METHYLTRANSFERASE TYPE 12 DOMAIN-CONTAINING PROTEIN"/>
    <property type="match status" value="1"/>
</dbReference>